<dbReference type="InterPro" id="IPR006311">
    <property type="entry name" value="TAT_signal"/>
</dbReference>
<dbReference type="Gene3D" id="3.40.190.10">
    <property type="entry name" value="Periplasmic binding protein-like II"/>
    <property type="match status" value="2"/>
</dbReference>
<sequence>MTERRYNRRRVLAGLGAAGLSGLAGCGGFTGNESEGTGTRTDGAANGTAGGTEDSFGEFRGSGPLAEGRGDVGGTTIADLPDLSGELTIYLGGGEGGLYRDLLARFESMYDDFSYNARESGTSDAANTLINEGSASPADVFWSVDAGALAAVANRGLTAELPSDVVEPVPEEFHPENLWVGVAGRARAVPYNTSALSNEDVPDSVMQFPESEALAGAMGWAPTYGAFQAFVTAMRLIEGRDATRQWLQGMLDAGVTEYNNEFLVSNAVADGELNAGFANHYYALRVQAARPNAPLDLAFTRGDAGALINAAGVEVLSASGNQELAFTFVRHLLSAEAQEFFATRTYAYPMVPDVPPVGGLPTIDELNPPSIDLSRLSEIQPTLTLMRDVGVL</sequence>
<dbReference type="RefSeq" id="WP_310926522.1">
    <property type="nucleotide sequence ID" value="NZ_JAMQOQ010000001.1"/>
</dbReference>
<feature type="region of interest" description="Disordered" evidence="2">
    <location>
        <begin position="31"/>
        <end position="73"/>
    </location>
</feature>
<reference evidence="3 4" key="1">
    <citation type="submission" date="2022-06" db="EMBL/GenBank/DDBJ databases">
        <title>Halogeometricum sp. a new haloarchaeum isolate from saline soil.</title>
        <authorList>
            <person name="Strakova D."/>
            <person name="Galisteo C."/>
            <person name="Sanchez-Porro C."/>
            <person name="Ventosa A."/>
        </authorList>
    </citation>
    <scope>NUCLEOTIDE SEQUENCE [LARGE SCALE GENOMIC DNA]</scope>
    <source>
        <strain evidence="4">S3BR25-2</strain>
    </source>
</reference>
<comment type="caution">
    <text evidence="3">The sequence shown here is derived from an EMBL/GenBank/DDBJ whole genome shotgun (WGS) entry which is preliminary data.</text>
</comment>
<dbReference type="InterPro" id="IPR026045">
    <property type="entry name" value="Ferric-bd"/>
</dbReference>
<keyword evidence="1" id="KW-0732">Signal</keyword>
<dbReference type="Proteomes" id="UP001254813">
    <property type="component" value="Unassembled WGS sequence"/>
</dbReference>
<dbReference type="EMBL" id="JAMQOQ010000001">
    <property type="protein sequence ID" value="MDS0292676.1"/>
    <property type="molecule type" value="Genomic_DNA"/>
</dbReference>
<gene>
    <name evidence="3" type="ORF">NDI79_00670</name>
</gene>
<accession>A0ABU2FVW6</accession>
<evidence type="ECO:0000256" key="2">
    <source>
        <dbReference type="SAM" id="MobiDB-lite"/>
    </source>
</evidence>
<dbReference type="Pfam" id="PF13416">
    <property type="entry name" value="SBP_bac_8"/>
    <property type="match status" value="1"/>
</dbReference>
<dbReference type="PANTHER" id="PTHR30006">
    <property type="entry name" value="THIAMINE-BINDING PERIPLASMIC PROTEIN-RELATED"/>
    <property type="match status" value="1"/>
</dbReference>
<dbReference type="PIRSF" id="PIRSF002825">
    <property type="entry name" value="CfbpA"/>
    <property type="match status" value="1"/>
</dbReference>
<dbReference type="InterPro" id="IPR006059">
    <property type="entry name" value="SBP"/>
</dbReference>
<evidence type="ECO:0000313" key="3">
    <source>
        <dbReference type="EMBL" id="MDS0292676.1"/>
    </source>
</evidence>
<organism evidence="3 4">
    <name type="scientific">Halogeometricum luteum</name>
    <dbReference type="NCBI Taxonomy" id="2950537"/>
    <lineage>
        <taxon>Archaea</taxon>
        <taxon>Methanobacteriati</taxon>
        <taxon>Methanobacteriota</taxon>
        <taxon>Stenosarchaea group</taxon>
        <taxon>Halobacteria</taxon>
        <taxon>Halobacteriales</taxon>
        <taxon>Haloferacaceae</taxon>
        <taxon>Halogeometricum</taxon>
    </lineage>
</organism>
<evidence type="ECO:0000256" key="1">
    <source>
        <dbReference type="ARBA" id="ARBA00022729"/>
    </source>
</evidence>
<proteinExistence type="predicted"/>
<name>A0ABU2FVW6_9EURY</name>
<dbReference type="PROSITE" id="PS51318">
    <property type="entry name" value="TAT"/>
    <property type="match status" value="1"/>
</dbReference>
<feature type="compositionally biased region" description="Low complexity" evidence="2">
    <location>
        <begin position="36"/>
        <end position="47"/>
    </location>
</feature>
<protein>
    <submittedName>
        <fullName evidence="3">Extracellular solute-binding protein</fullName>
    </submittedName>
</protein>
<keyword evidence="4" id="KW-1185">Reference proteome</keyword>
<evidence type="ECO:0000313" key="4">
    <source>
        <dbReference type="Proteomes" id="UP001254813"/>
    </source>
</evidence>
<dbReference type="PANTHER" id="PTHR30006:SF24">
    <property type="entry name" value="SLL0237 PROTEIN"/>
    <property type="match status" value="1"/>
</dbReference>
<dbReference type="PROSITE" id="PS51257">
    <property type="entry name" value="PROKAR_LIPOPROTEIN"/>
    <property type="match status" value="1"/>
</dbReference>
<dbReference type="SUPFAM" id="SSF53850">
    <property type="entry name" value="Periplasmic binding protein-like II"/>
    <property type="match status" value="1"/>
</dbReference>